<feature type="signal peptide" evidence="1">
    <location>
        <begin position="1"/>
        <end position="23"/>
    </location>
</feature>
<sequence length="266" mass="27485">MARIGRLKLLAGLLALAPASALAQERCAAVTPLPDSEAAAAAKAVRGGQAVTSWTLPVAGGTLGCAEAVTPDGKQILAFRSERFTINGVPMIALYASPNAYVGYAQNGTPRLSNPAPADGFSCERGTAGGQPLTVCGSRHDADGRVEVKAGVTGPYSLALLSADGVLFGDFQALDLSKPPQLVKDGAGVDGVWQKKMLYAVPYGAVAVFEGPAFGQFVSELKPGESLVMRVWKKDAEAPRTARMSAEQLIQQLQSILAVAKAMSGS</sequence>
<organism evidence="2 3">
    <name type="scientific">Phenylobacterium kunshanense</name>
    <dbReference type="NCBI Taxonomy" id="1445034"/>
    <lineage>
        <taxon>Bacteria</taxon>
        <taxon>Pseudomonadati</taxon>
        <taxon>Pseudomonadota</taxon>
        <taxon>Alphaproteobacteria</taxon>
        <taxon>Caulobacterales</taxon>
        <taxon>Caulobacteraceae</taxon>
        <taxon>Phenylobacterium</taxon>
    </lineage>
</organism>
<evidence type="ECO:0000313" key="3">
    <source>
        <dbReference type="Proteomes" id="UP000249524"/>
    </source>
</evidence>
<gene>
    <name evidence="2" type="ORF">DJ019_10640</name>
</gene>
<reference evidence="2 3" key="1">
    <citation type="submission" date="2018-05" db="EMBL/GenBank/DDBJ databases">
        <authorList>
            <person name="Lanie J.A."/>
            <person name="Ng W.-L."/>
            <person name="Kazmierczak K.M."/>
            <person name="Andrzejewski T.M."/>
            <person name="Davidsen T.M."/>
            <person name="Wayne K.J."/>
            <person name="Tettelin H."/>
            <person name="Glass J.I."/>
            <person name="Rusch D."/>
            <person name="Podicherti R."/>
            <person name="Tsui H.-C.T."/>
            <person name="Winkler M.E."/>
        </authorList>
    </citation>
    <scope>NUCLEOTIDE SEQUENCE [LARGE SCALE GENOMIC DNA]</scope>
    <source>
        <strain evidence="2 3">BUT-10</strain>
    </source>
</reference>
<feature type="chain" id="PRO_5016453238" description="Invasion associated locus B family protein" evidence="1">
    <location>
        <begin position="24"/>
        <end position="266"/>
    </location>
</feature>
<dbReference type="RefSeq" id="WP_111276014.1">
    <property type="nucleotide sequence ID" value="NZ_QFYS01000004.1"/>
</dbReference>
<name>A0A328BKC1_9CAUL</name>
<dbReference type="AlphaFoldDB" id="A0A328BKC1"/>
<dbReference type="Proteomes" id="UP000249524">
    <property type="component" value="Unassembled WGS sequence"/>
</dbReference>
<comment type="caution">
    <text evidence="2">The sequence shown here is derived from an EMBL/GenBank/DDBJ whole genome shotgun (WGS) entry which is preliminary data.</text>
</comment>
<dbReference type="EMBL" id="QFYS01000004">
    <property type="protein sequence ID" value="RAK65418.1"/>
    <property type="molecule type" value="Genomic_DNA"/>
</dbReference>
<keyword evidence="1" id="KW-0732">Signal</keyword>
<evidence type="ECO:0008006" key="4">
    <source>
        <dbReference type="Google" id="ProtNLM"/>
    </source>
</evidence>
<evidence type="ECO:0000313" key="2">
    <source>
        <dbReference type="EMBL" id="RAK65418.1"/>
    </source>
</evidence>
<accession>A0A328BKC1</accession>
<evidence type="ECO:0000256" key="1">
    <source>
        <dbReference type="SAM" id="SignalP"/>
    </source>
</evidence>
<keyword evidence="3" id="KW-1185">Reference proteome</keyword>
<protein>
    <recommendedName>
        <fullName evidence="4">Invasion associated locus B family protein</fullName>
    </recommendedName>
</protein>
<proteinExistence type="predicted"/>